<dbReference type="RefSeq" id="WP_402699919.1">
    <property type="nucleotide sequence ID" value="NZ_JBIUZV010000004.1"/>
</dbReference>
<evidence type="ECO:0000256" key="7">
    <source>
        <dbReference type="ARBA" id="ARBA00023065"/>
    </source>
</evidence>
<comment type="subunit">
    <text evidence="2">Homotrimer.</text>
</comment>
<reference evidence="13 14" key="1">
    <citation type="submission" date="2024-10" db="EMBL/GenBank/DDBJ databases">
        <title>The Natural Products Discovery Center: Release of the First 8490 Sequenced Strains for Exploring Actinobacteria Biosynthetic Diversity.</title>
        <authorList>
            <person name="Kalkreuter E."/>
            <person name="Kautsar S.A."/>
            <person name="Yang D."/>
            <person name="Bader C.D."/>
            <person name="Teijaro C.N."/>
            <person name="Fluegel L."/>
            <person name="Davis C.M."/>
            <person name="Simpson J.R."/>
            <person name="Lauterbach L."/>
            <person name="Steele A.D."/>
            <person name="Gui C."/>
            <person name="Meng S."/>
            <person name="Li G."/>
            <person name="Viehrig K."/>
            <person name="Ye F."/>
            <person name="Su P."/>
            <person name="Kiefer A.F."/>
            <person name="Nichols A."/>
            <person name="Cepeda A.J."/>
            <person name="Yan W."/>
            <person name="Fan B."/>
            <person name="Jiang Y."/>
            <person name="Adhikari A."/>
            <person name="Zheng C.-J."/>
            <person name="Schuster L."/>
            <person name="Cowan T.M."/>
            <person name="Smanski M.J."/>
            <person name="Chevrette M.G."/>
            <person name="De Carvalho L.P.S."/>
            <person name="Shen B."/>
        </authorList>
    </citation>
    <scope>NUCLEOTIDE SEQUENCE [LARGE SCALE GENOMIC DNA]</scope>
    <source>
        <strain evidence="13 14">NPDC087045</strain>
    </source>
</reference>
<dbReference type="Proteomes" id="UP001617427">
    <property type="component" value="Unassembled WGS sequence"/>
</dbReference>
<dbReference type="SUPFAM" id="SSF56935">
    <property type="entry name" value="Porins"/>
    <property type="match status" value="1"/>
</dbReference>
<evidence type="ECO:0000256" key="3">
    <source>
        <dbReference type="ARBA" id="ARBA00022448"/>
    </source>
</evidence>
<comment type="subcellular location">
    <subcellularLocation>
        <location evidence="1">Cell outer membrane</location>
        <topology evidence="1">Multi-pass membrane protein</topology>
    </subcellularLocation>
</comment>
<name>A0ABW8EX30_9BURK</name>
<accession>A0ABW8EX30</accession>
<evidence type="ECO:0000256" key="9">
    <source>
        <dbReference type="ARBA" id="ARBA00023136"/>
    </source>
</evidence>
<evidence type="ECO:0000256" key="11">
    <source>
        <dbReference type="SAM" id="SignalP"/>
    </source>
</evidence>
<sequence length="378" mass="40401">MKTKLAGIAALAVLGAGSAHAQSSVTIYGLIDATISTQNNADKNGSRLTGISTAWFSGNRIGFKGNEDLGGGLSAIFKLEAEYVVGTGEMDTPGVLFNRDSWVGLQDKKTFGQVTLGRQNTLARDFAQVYGDAYGSKAIGYSEGGFTNNNNFKQMIFYAGSATGTRYDNGLVWKKVFDNGLVAGVGYQFGEVAGSINSGSTKSFALGYNGSNYVVSGFYNEANTNNKLNATTEKHKSYSLGGSYIFGITRLNAGYFHYTAEQGVLGKRTDNAWTVSAKFTPQGVMDYEVGYQVMRATNAAYSADGSGTLNAYTDASTATATGSGKKTTVYGSMFYHLSKRTELYVAADYMKLTDGYRVSSANGFMNQTQLGVGMRTRF</sequence>
<dbReference type="InterPro" id="IPR050298">
    <property type="entry name" value="Gram-neg_bact_OMP"/>
</dbReference>
<evidence type="ECO:0000313" key="13">
    <source>
        <dbReference type="EMBL" id="MFJ3046019.1"/>
    </source>
</evidence>
<evidence type="ECO:0000256" key="6">
    <source>
        <dbReference type="ARBA" id="ARBA00022729"/>
    </source>
</evidence>
<keyword evidence="9" id="KW-0472">Membrane</keyword>
<evidence type="ECO:0000256" key="8">
    <source>
        <dbReference type="ARBA" id="ARBA00023114"/>
    </source>
</evidence>
<dbReference type="InterPro" id="IPR023614">
    <property type="entry name" value="Porin_dom_sf"/>
</dbReference>
<protein>
    <submittedName>
        <fullName evidence="13">Porin</fullName>
    </submittedName>
</protein>
<keyword evidence="4" id="KW-1134">Transmembrane beta strand</keyword>
<dbReference type="CDD" id="cd00342">
    <property type="entry name" value="gram_neg_porins"/>
    <property type="match status" value="1"/>
</dbReference>
<dbReference type="InterPro" id="IPR002299">
    <property type="entry name" value="Porin_Neis"/>
</dbReference>
<evidence type="ECO:0000256" key="10">
    <source>
        <dbReference type="ARBA" id="ARBA00023237"/>
    </source>
</evidence>
<evidence type="ECO:0000256" key="4">
    <source>
        <dbReference type="ARBA" id="ARBA00022452"/>
    </source>
</evidence>
<feature type="signal peptide" evidence="11">
    <location>
        <begin position="1"/>
        <end position="21"/>
    </location>
</feature>
<evidence type="ECO:0000256" key="2">
    <source>
        <dbReference type="ARBA" id="ARBA00011233"/>
    </source>
</evidence>
<dbReference type="InterPro" id="IPR033900">
    <property type="entry name" value="Gram_neg_porin_domain"/>
</dbReference>
<evidence type="ECO:0000259" key="12">
    <source>
        <dbReference type="Pfam" id="PF13609"/>
    </source>
</evidence>
<keyword evidence="5" id="KW-0812">Transmembrane</keyword>
<evidence type="ECO:0000313" key="14">
    <source>
        <dbReference type="Proteomes" id="UP001617427"/>
    </source>
</evidence>
<keyword evidence="14" id="KW-1185">Reference proteome</keyword>
<proteinExistence type="predicted"/>
<feature type="domain" description="Porin" evidence="12">
    <location>
        <begin position="9"/>
        <end position="353"/>
    </location>
</feature>
<dbReference type="PRINTS" id="PR00184">
    <property type="entry name" value="NEISSPPORIN"/>
</dbReference>
<comment type="caution">
    <text evidence="13">The sequence shown here is derived from an EMBL/GenBank/DDBJ whole genome shotgun (WGS) entry which is preliminary data.</text>
</comment>
<dbReference type="Pfam" id="PF13609">
    <property type="entry name" value="Porin_4"/>
    <property type="match status" value="1"/>
</dbReference>
<organism evidence="13 14">
    <name type="scientific">Herbaspirillum chlorophenolicum</name>
    <dbReference type="NCBI Taxonomy" id="211589"/>
    <lineage>
        <taxon>Bacteria</taxon>
        <taxon>Pseudomonadati</taxon>
        <taxon>Pseudomonadota</taxon>
        <taxon>Betaproteobacteria</taxon>
        <taxon>Burkholderiales</taxon>
        <taxon>Oxalobacteraceae</taxon>
        <taxon>Herbaspirillum</taxon>
    </lineage>
</organism>
<gene>
    <name evidence="13" type="ORF">ACIPEN_09320</name>
</gene>
<keyword evidence="3" id="KW-0813">Transport</keyword>
<dbReference type="PANTHER" id="PTHR34501:SF9">
    <property type="entry name" value="MAJOR OUTER MEMBRANE PROTEIN P.IA"/>
    <property type="match status" value="1"/>
</dbReference>
<keyword evidence="10" id="KW-0998">Cell outer membrane</keyword>
<keyword evidence="8" id="KW-0626">Porin</keyword>
<evidence type="ECO:0000256" key="1">
    <source>
        <dbReference type="ARBA" id="ARBA00004571"/>
    </source>
</evidence>
<dbReference type="Gene3D" id="2.40.160.10">
    <property type="entry name" value="Porin"/>
    <property type="match status" value="1"/>
</dbReference>
<feature type="chain" id="PRO_5046953183" evidence="11">
    <location>
        <begin position="22"/>
        <end position="378"/>
    </location>
</feature>
<keyword evidence="6 11" id="KW-0732">Signal</keyword>
<evidence type="ECO:0000256" key="5">
    <source>
        <dbReference type="ARBA" id="ARBA00022692"/>
    </source>
</evidence>
<keyword evidence="7" id="KW-0406">Ion transport</keyword>
<dbReference type="EMBL" id="JBIUZV010000004">
    <property type="protein sequence ID" value="MFJ3046019.1"/>
    <property type="molecule type" value="Genomic_DNA"/>
</dbReference>
<dbReference type="PANTHER" id="PTHR34501">
    <property type="entry name" value="PROTEIN YDDL-RELATED"/>
    <property type="match status" value="1"/>
</dbReference>